<protein>
    <submittedName>
        <fullName evidence="1">Adenine specific DNA methyltransferase</fullName>
    </submittedName>
</protein>
<dbReference type="Proteomes" id="UP000300142">
    <property type="component" value="Unassembled WGS sequence"/>
</dbReference>
<proteinExistence type="predicted"/>
<comment type="caution">
    <text evidence="1">The sequence shown here is derived from an EMBL/GenBank/DDBJ whole genome shotgun (WGS) entry which is preliminary data.</text>
</comment>
<dbReference type="RefSeq" id="WP_201277614.1">
    <property type="nucleotide sequence ID" value="NZ_BJCE01000078.1"/>
</dbReference>
<name>A0A480A2A1_9CYAN</name>
<reference evidence="2" key="1">
    <citation type="submission" date="2019-02" db="EMBL/GenBank/DDBJ databases">
        <title>Draft genome sequence of Sphaerospermopsis reniformis NIES-1949.</title>
        <authorList>
            <person name="Yamaguchi H."/>
            <person name="Suzuki S."/>
            <person name="Kawachi M."/>
        </authorList>
    </citation>
    <scope>NUCLEOTIDE SEQUENCE [LARGE SCALE GENOMIC DNA]</scope>
    <source>
        <strain evidence="2">NIES-1949</strain>
    </source>
</reference>
<accession>A0A480A2A1</accession>
<evidence type="ECO:0000313" key="1">
    <source>
        <dbReference type="EMBL" id="GCL37441.1"/>
    </source>
</evidence>
<gene>
    <name evidence="1" type="ORF">SR1949_25510</name>
</gene>
<keyword evidence="1" id="KW-0808">Transferase</keyword>
<dbReference type="GO" id="GO:0008168">
    <property type="term" value="F:methyltransferase activity"/>
    <property type="evidence" value="ECO:0007669"/>
    <property type="project" value="UniProtKB-KW"/>
</dbReference>
<dbReference type="AlphaFoldDB" id="A0A480A2A1"/>
<keyword evidence="1" id="KW-0489">Methyltransferase</keyword>
<organism evidence="1 2">
    <name type="scientific">Sphaerospermopsis reniformis</name>
    <dbReference type="NCBI Taxonomy" id="531300"/>
    <lineage>
        <taxon>Bacteria</taxon>
        <taxon>Bacillati</taxon>
        <taxon>Cyanobacteriota</taxon>
        <taxon>Cyanophyceae</taxon>
        <taxon>Nostocales</taxon>
        <taxon>Aphanizomenonaceae</taxon>
        <taxon>Sphaerospermopsis</taxon>
    </lineage>
</organism>
<dbReference type="EMBL" id="BJCE01000078">
    <property type="protein sequence ID" value="GCL37441.1"/>
    <property type="molecule type" value="Genomic_DNA"/>
</dbReference>
<sequence length="120" mass="13972">MNFENYLQSLQKNLQRGSESTHYPALKSLLDQPSAQIEATIEEKGNKAVIPDFTIRKRDLLIGYVEAKDVGVDLENIEKTEQLERYRESHIGANFILTNYLEFRWYVDGKMRLKTITFSV</sequence>
<keyword evidence="2" id="KW-1185">Reference proteome</keyword>
<evidence type="ECO:0000313" key="2">
    <source>
        <dbReference type="Proteomes" id="UP000300142"/>
    </source>
</evidence>
<dbReference type="GO" id="GO:0032259">
    <property type="term" value="P:methylation"/>
    <property type="evidence" value="ECO:0007669"/>
    <property type="project" value="UniProtKB-KW"/>
</dbReference>